<proteinExistence type="predicted"/>
<sequence length="390" mass="44356">MSTFLKVLFILMALKLIVHVYIPNGNNVCKTFTDYYFPEGNENCYYDPDGLLETPELIKKYAGIVETHEVTSEDGYVLTMFRIPAPNPKGVILIHHSIATYSQVYFFQGNDSLAITLWRNGFDVWLANQRGTSYSNRHVNMTKRDYGYWNFSFHEMGIYDVSSELELIREKTNNSQVTYFGHSLGGTIGLVYASLKSFDAVKYLKNMILVTPATTMQFPTITYGIGKILFPILEFVTNILQSGSPLIGLHFIVAASRIFMRFFPPIQIIAVLLLWFLCGFTPEETDPLIGSSHFKMYDYGLENNVEVYGNGSAPLYPLENIMVPTLIISSARDVLVPQIDCENVFGKLSQQAKLYGHWKISELNHLDFLAGLSRQKVVFERLTFLLKTDL</sequence>
<keyword evidence="3" id="KW-0732">Signal</keyword>
<feature type="chain" id="PRO_5041341034" description="AB hydrolase-1 domain-containing protein" evidence="3">
    <location>
        <begin position="20"/>
        <end position="390"/>
    </location>
</feature>
<dbReference type="Proteomes" id="UP001168821">
    <property type="component" value="Unassembled WGS sequence"/>
</dbReference>
<evidence type="ECO:0000313" key="6">
    <source>
        <dbReference type="Proteomes" id="UP001168821"/>
    </source>
</evidence>
<protein>
    <recommendedName>
        <fullName evidence="4">AB hydrolase-1 domain-containing protein</fullName>
    </recommendedName>
</protein>
<keyword evidence="6" id="KW-1185">Reference proteome</keyword>
<dbReference type="InterPro" id="IPR000073">
    <property type="entry name" value="AB_hydrolase_1"/>
</dbReference>
<name>A0AA38IQQ8_9CUCU</name>
<feature type="signal peptide" evidence="3">
    <location>
        <begin position="1"/>
        <end position="19"/>
    </location>
</feature>
<dbReference type="PANTHER" id="PTHR11005">
    <property type="entry name" value="LYSOSOMAL ACID LIPASE-RELATED"/>
    <property type="match status" value="1"/>
</dbReference>
<dbReference type="Gene3D" id="3.40.50.1820">
    <property type="entry name" value="alpha/beta hydrolase"/>
    <property type="match status" value="1"/>
</dbReference>
<dbReference type="AlphaFoldDB" id="A0AA38IQQ8"/>
<organism evidence="5 6">
    <name type="scientific">Zophobas morio</name>
    <dbReference type="NCBI Taxonomy" id="2755281"/>
    <lineage>
        <taxon>Eukaryota</taxon>
        <taxon>Metazoa</taxon>
        <taxon>Ecdysozoa</taxon>
        <taxon>Arthropoda</taxon>
        <taxon>Hexapoda</taxon>
        <taxon>Insecta</taxon>
        <taxon>Pterygota</taxon>
        <taxon>Neoptera</taxon>
        <taxon>Endopterygota</taxon>
        <taxon>Coleoptera</taxon>
        <taxon>Polyphaga</taxon>
        <taxon>Cucujiformia</taxon>
        <taxon>Tenebrionidae</taxon>
        <taxon>Zophobas</taxon>
    </lineage>
</organism>
<keyword evidence="2" id="KW-0443">Lipid metabolism</keyword>
<dbReference type="GO" id="GO:0016042">
    <property type="term" value="P:lipid catabolic process"/>
    <property type="evidence" value="ECO:0007669"/>
    <property type="project" value="UniProtKB-KW"/>
</dbReference>
<dbReference type="EMBL" id="JALNTZ010000003">
    <property type="protein sequence ID" value="KAJ3659718.1"/>
    <property type="molecule type" value="Genomic_DNA"/>
</dbReference>
<dbReference type="Pfam" id="PF00561">
    <property type="entry name" value="Abhydrolase_1"/>
    <property type="match status" value="1"/>
</dbReference>
<dbReference type="InterPro" id="IPR029058">
    <property type="entry name" value="AB_hydrolase_fold"/>
</dbReference>
<dbReference type="SUPFAM" id="SSF53474">
    <property type="entry name" value="alpha/beta-Hydrolases"/>
    <property type="match status" value="1"/>
</dbReference>
<evidence type="ECO:0000256" key="1">
    <source>
        <dbReference type="ARBA" id="ARBA00022963"/>
    </source>
</evidence>
<accession>A0AA38IQQ8</accession>
<evidence type="ECO:0000256" key="3">
    <source>
        <dbReference type="SAM" id="SignalP"/>
    </source>
</evidence>
<evidence type="ECO:0000256" key="2">
    <source>
        <dbReference type="ARBA" id="ARBA00023098"/>
    </source>
</evidence>
<evidence type="ECO:0000259" key="4">
    <source>
        <dbReference type="Pfam" id="PF00561"/>
    </source>
</evidence>
<keyword evidence="1" id="KW-0442">Lipid degradation</keyword>
<feature type="domain" description="AB hydrolase-1" evidence="4">
    <location>
        <begin position="91"/>
        <end position="219"/>
    </location>
</feature>
<comment type="caution">
    <text evidence="5">The sequence shown here is derived from an EMBL/GenBank/DDBJ whole genome shotgun (WGS) entry which is preliminary data.</text>
</comment>
<gene>
    <name evidence="5" type="ORF">Zmor_011392</name>
</gene>
<reference evidence="5" key="1">
    <citation type="journal article" date="2023" name="G3 (Bethesda)">
        <title>Whole genome assemblies of Zophobas morio and Tenebrio molitor.</title>
        <authorList>
            <person name="Kaur S."/>
            <person name="Stinson S.A."/>
            <person name="diCenzo G.C."/>
        </authorList>
    </citation>
    <scope>NUCLEOTIDE SEQUENCE</scope>
    <source>
        <strain evidence="5">QUZm001</strain>
    </source>
</reference>
<evidence type="ECO:0000313" key="5">
    <source>
        <dbReference type="EMBL" id="KAJ3659718.1"/>
    </source>
</evidence>